<evidence type="ECO:0000259" key="4">
    <source>
        <dbReference type="SMART" id="SM00822"/>
    </source>
</evidence>
<gene>
    <name evidence="5" type="ORF">LEN_2417</name>
</gene>
<proteinExistence type="inferred from homology"/>
<dbReference type="PANTHER" id="PTHR42760:SF115">
    <property type="entry name" value="3-OXOACYL-[ACYL-CARRIER-PROTEIN] REDUCTASE FABG"/>
    <property type="match status" value="1"/>
</dbReference>
<evidence type="ECO:0000313" key="6">
    <source>
        <dbReference type="Proteomes" id="UP000218824"/>
    </source>
</evidence>
<name>A0AAU9AGX1_LYSEN</name>
<evidence type="ECO:0000256" key="3">
    <source>
        <dbReference type="NCBIfam" id="TIGR04316"/>
    </source>
</evidence>
<comment type="similarity">
    <text evidence="1">Belongs to the short-chain dehydrogenases/reductases (SDR) family.</text>
</comment>
<dbReference type="PRINTS" id="PR01397">
    <property type="entry name" value="DHBDHDRGNASE"/>
</dbReference>
<organism evidence="5 6">
    <name type="scientific">Lysobacter enzymogenes</name>
    <dbReference type="NCBI Taxonomy" id="69"/>
    <lineage>
        <taxon>Bacteria</taxon>
        <taxon>Pseudomonadati</taxon>
        <taxon>Pseudomonadota</taxon>
        <taxon>Gammaproteobacteria</taxon>
        <taxon>Lysobacterales</taxon>
        <taxon>Lysobacteraceae</taxon>
        <taxon>Lysobacter</taxon>
    </lineage>
</organism>
<dbReference type="SMART" id="SM00822">
    <property type="entry name" value="PKS_KR"/>
    <property type="match status" value="1"/>
</dbReference>
<protein>
    <recommendedName>
        <fullName evidence="3">2,3-dihydro-2,3-dihydroxybenzoate dehydrogenase</fullName>
        <ecNumber evidence="3">1.3.1.28</ecNumber>
    </recommendedName>
</protein>
<dbReference type="GO" id="GO:0016616">
    <property type="term" value="F:oxidoreductase activity, acting on the CH-OH group of donors, NAD or NADP as acceptor"/>
    <property type="evidence" value="ECO:0007669"/>
    <property type="project" value="UniProtKB-ARBA"/>
</dbReference>
<dbReference type="InterPro" id="IPR002347">
    <property type="entry name" value="SDR_fam"/>
</dbReference>
<dbReference type="NCBIfam" id="TIGR04316">
    <property type="entry name" value="dhbA_paeA"/>
    <property type="match status" value="1"/>
</dbReference>
<dbReference type="InterPro" id="IPR036291">
    <property type="entry name" value="NAD(P)-bd_dom_sf"/>
</dbReference>
<dbReference type="InterPro" id="IPR020904">
    <property type="entry name" value="Sc_DH/Rdtase_CS"/>
</dbReference>
<evidence type="ECO:0000313" key="5">
    <source>
        <dbReference type="EMBL" id="BAV97904.1"/>
    </source>
</evidence>
<feature type="domain" description="Ketoreductase" evidence="4">
    <location>
        <begin position="18"/>
        <end position="199"/>
    </location>
</feature>
<dbReference type="GO" id="GO:0008667">
    <property type="term" value="F:2,3-dihydro-2,3-dihydroxybenzoate dehydrogenase activity"/>
    <property type="evidence" value="ECO:0007669"/>
    <property type="project" value="UniProtKB-UniRule"/>
</dbReference>
<dbReference type="RefSeq" id="WP_096378132.1">
    <property type="nucleotide sequence ID" value="NZ_AP014940.1"/>
</dbReference>
<accession>A0AAU9AGX1</accession>
<dbReference type="AlphaFoldDB" id="A0AAU9AGX1"/>
<dbReference type="GeneID" id="83064276"/>
<dbReference type="KEGG" id="lem:LEN_2417"/>
<dbReference type="InterPro" id="IPR057326">
    <property type="entry name" value="KR_dom"/>
</dbReference>
<dbReference type="PANTHER" id="PTHR42760">
    <property type="entry name" value="SHORT-CHAIN DEHYDROGENASES/REDUCTASES FAMILY MEMBER"/>
    <property type="match status" value="1"/>
</dbReference>
<dbReference type="FunFam" id="3.40.50.720:FF:000084">
    <property type="entry name" value="Short-chain dehydrogenase reductase"/>
    <property type="match status" value="1"/>
</dbReference>
<dbReference type="GO" id="GO:0019290">
    <property type="term" value="P:siderophore biosynthetic process"/>
    <property type="evidence" value="ECO:0007669"/>
    <property type="project" value="InterPro"/>
</dbReference>
<dbReference type="Proteomes" id="UP000218824">
    <property type="component" value="Chromosome"/>
</dbReference>
<reference evidence="5 6" key="1">
    <citation type="journal article" date="2017" name="DNA Res.">
        <title>Complete genome sequence and expression profile of the commercial lytic enzyme producer Lysobacter enzymogenes M497-1.</title>
        <authorList>
            <person name="Takami H."/>
            <person name="Toyoda A."/>
            <person name="Uchiyama I."/>
            <person name="Itoh T."/>
            <person name="Takaki Y."/>
            <person name="Arai W."/>
            <person name="Nishi S."/>
            <person name="Kawai M."/>
            <person name="Shinya K."/>
            <person name="Ikeda H."/>
        </authorList>
    </citation>
    <scope>NUCLEOTIDE SEQUENCE [LARGE SCALE GENOMIC DNA]</scope>
    <source>
        <strain evidence="5 6">M497-1</strain>
    </source>
</reference>
<dbReference type="Pfam" id="PF13561">
    <property type="entry name" value="adh_short_C2"/>
    <property type="match status" value="1"/>
</dbReference>
<dbReference type="InterPro" id="IPR003560">
    <property type="entry name" value="DHB_DH"/>
</dbReference>
<evidence type="ECO:0000256" key="2">
    <source>
        <dbReference type="ARBA" id="ARBA00023002"/>
    </source>
</evidence>
<dbReference type="EMBL" id="AP014940">
    <property type="protein sequence ID" value="BAV97904.1"/>
    <property type="molecule type" value="Genomic_DNA"/>
</dbReference>
<dbReference type="Gene3D" id="3.40.50.720">
    <property type="entry name" value="NAD(P)-binding Rossmann-like Domain"/>
    <property type="match status" value="1"/>
</dbReference>
<sequence length="270" mass="27717">MSGAGRAAGDGAGEFAGRLALVTGAAQGIGAATAARLAEQGARLALCDRDDARLREIADTLRGQGAEVAQLVCDVADVGAVAAMVECIERELGPIAHLAHVAGILRVGDAVGLDPDDWDACMAVNARGAFAVAGTVAARMRERGRGSIVAVGSNAASAPRTGMAAYAASKAAATQYLRCLALELAPFGVRCNIVSPGSTDTAMQRAFAHDEAARGRILRGDGERFRLGIPLGRIADPCDVADTICFLLSDRARHVTLHDLRVDGGATLDM</sequence>
<keyword evidence="2 5" id="KW-0560">Oxidoreductase</keyword>
<evidence type="ECO:0000256" key="1">
    <source>
        <dbReference type="ARBA" id="ARBA00006484"/>
    </source>
</evidence>
<dbReference type="SUPFAM" id="SSF51735">
    <property type="entry name" value="NAD(P)-binding Rossmann-fold domains"/>
    <property type="match status" value="1"/>
</dbReference>
<dbReference type="EC" id="1.3.1.28" evidence="3"/>
<dbReference type="PROSITE" id="PS00061">
    <property type="entry name" value="ADH_SHORT"/>
    <property type="match status" value="1"/>
</dbReference>